<dbReference type="PANTHER" id="PTHR48081:SF30">
    <property type="entry name" value="ACETYL-HYDROLASE LIPR-RELATED"/>
    <property type="match status" value="1"/>
</dbReference>
<dbReference type="InterPro" id="IPR033140">
    <property type="entry name" value="Lipase_GDXG_put_SER_AS"/>
</dbReference>
<dbReference type="Gene3D" id="3.40.50.1820">
    <property type="entry name" value="alpha/beta hydrolase"/>
    <property type="match status" value="1"/>
</dbReference>
<feature type="domain" description="Alpha/beta hydrolase fold-3" evidence="4">
    <location>
        <begin position="70"/>
        <end position="269"/>
    </location>
</feature>
<dbReference type="EMBL" id="BANC01000035">
    <property type="protein sequence ID" value="GAN80077.1"/>
    <property type="molecule type" value="Genomic_DNA"/>
</dbReference>
<evidence type="ECO:0000259" key="4">
    <source>
        <dbReference type="Pfam" id="PF07859"/>
    </source>
</evidence>
<dbReference type="InterPro" id="IPR002168">
    <property type="entry name" value="Lipase_GDXG_HIS_AS"/>
</dbReference>
<dbReference type="InterPro" id="IPR029058">
    <property type="entry name" value="AB_hydrolase_fold"/>
</dbReference>
<dbReference type="PROSITE" id="PS01174">
    <property type="entry name" value="LIPASE_GDXG_SER"/>
    <property type="match status" value="1"/>
</dbReference>
<keyword evidence="2" id="KW-0378">Hydrolase</keyword>
<dbReference type="SUPFAM" id="SSF53474">
    <property type="entry name" value="alpha/beta-Hydrolases"/>
    <property type="match status" value="1"/>
</dbReference>
<evidence type="ECO:0000256" key="1">
    <source>
        <dbReference type="ARBA" id="ARBA00010515"/>
    </source>
</evidence>
<dbReference type="OrthoDB" id="9806180at2"/>
<dbReference type="AlphaFoldDB" id="A0A0D6PEG3"/>
<keyword evidence="6" id="KW-1185">Reference proteome</keyword>
<dbReference type="RefSeq" id="WP_048878497.1">
    <property type="nucleotide sequence ID" value="NZ_BANC01000035.1"/>
</dbReference>
<comment type="similarity">
    <text evidence="1">Belongs to the 'GDXG' lipolytic enzyme family.</text>
</comment>
<dbReference type="PANTHER" id="PTHR48081">
    <property type="entry name" value="AB HYDROLASE SUPERFAMILY PROTEIN C4A8.06C"/>
    <property type="match status" value="1"/>
</dbReference>
<accession>A0A0D6PEG3</accession>
<dbReference type="GO" id="GO:0004806">
    <property type="term" value="F:triacylglycerol lipase activity"/>
    <property type="evidence" value="ECO:0007669"/>
    <property type="project" value="TreeGrafter"/>
</dbReference>
<dbReference type="Pfam" id="PF07859">
    <property type="entry name" value="Abhydrolase_3"/>
    <property type="match status" value="1"/>
</dbReference>
<proteinExistence type="inferred from homology"/>
<evidence type="ECO:0000256" key="2">
    <source>
        <dbReference type="ARBA" id="ARBA00022801"/>
    </source>
</evidence>
<comment type="caution">
    <text evidence="5">The sequence shown here is derived from an EMBL/GenBank/DDBJ whole genome shotgun (WGS) entry which is preliminary data.</text>
</comment>
<gene>
    <name evidence="5" type="ORF">Aam_035_084</name>
</gene>
<reference evidence="5 6" key="1">
    <citation type="submission" date="2012-11" db="EMBL/GenBank/DDBJ databases">
        <title>Whole genome sequence of Acidocella aminolytica 101 = DSM 11237.</title>
        <authorList>
            <person name="Azuma Y."/>
            <person name="Higashiura N."/>
            <person name="Hirakawa H."/>
            <person name="Matsushita K."/>
        </authorList>
    </citation>
    <scope>NUCLEOTIDE SEQUENCE [LARGE SCALE GENOMIC DNA]</scope>
    <source>
        <strain evidence="6">101 / DSM 11237</strain>
    </source>
</reference>
<protein>
    <submittedName>
        <fullName evidence="5">Lipase/esterase/arylesterase</fullName>
    </submittedName>
</protein>
<dbReference type="InterPro" id="IPR013094">
    <property type="entry name" value="AB_hydrolase_3"/>
</dbReference>
<organism evidence="5 6">
    <name type="scientific">Acidocella aminolytica 101 = DSM 11237</name>
    <dbReference type="NCBI Taxonomy" id="1120923"/>
    <lineage>
        <taxon>Bacteria</taxon>
        <taxon>Pseudomonadati</taxon>
        <taxon>Pseudomonadota</taxon>
        <taxon>Alphaproteobacteria</taxon>
        <taxon>Acetobacterales</taxon>
        <taxon>Acidocellaceae</taxon>
        <taxon>Acidocella</taxon>
    </lineage>
</organism>
<name>A0A0D6PEG3_9PROT</name>
<dbReference type="PROSITE" id="PS01173">
    <property type="entry name" value="LIPASE_GDXG_HIS"/>
    <property type="match status" value="1"/>
</dbReference>
<dbReference type="Proteomes" id="UP000032668">
    <property type="component" value="Unassembled WGS sequence"/>
</dbReference>
<sequence length="300" mass="31764">MPSWQSYVVHPFLRFFIKRKLAKSLTPDQARAAFDQQPPVNVSGVTFSPGQEGGVTGEWAESGRASAGLMLYLHGGGYFACSPVTHRPITGGFAGHGLKVFAPDYRLAPEHPFPAAIEDALAAYRALIMSHDPHKLVVAGDSAGGGLALGLLLAAREAELPMPAGLVLFSPWTDLAVTGASIQTNDKRDSTLIASRIPEVAALYLNGVPADTPQASPLYGDLSGLPPVLVQVSDREVLLDDSTRLAAKIQAANGQAELSIWRNLPHVWQINQSFLPEARQALAEAADFAKATLASMAPAA</sequence>
<dbReference type="STRING" id="1120923.SAMN02746095_02015"/>
<evidence type="ECO:0000313" key="5">
    <source>
        <dbReference type="EMBL" id="GAN80077.1"/>
    </source>
</evidence>
<evidence type="ECO:0000256" key="3">
    <source>
        <dbReference type="PROSITE-ProRule" id="PRU10038"/>
    </source>
</evidence>
<dbReference type="InterPro" id="IPR050300">
    <property type="entry name" value="GDXG_lipolytic_enzyme"/>
</dbReference>
<feature type="active site" evidence="3">
    <location>
        <position position="142"/>
    </location>
</feature>
<evidence type="ECO:0000313" key="6">
    <source>
        <dbReference type="Proteomes" id="UP000032668"/>
    </source>
</evidence>